<accession>A0A081K8Y1</accession>
<dbReference type="EMBL" id="JOJP01000001">
    <property type="protein sequence ID" value="KEI70607.1"/>
    <property type="molecule type" value="Genomic_DNA"/>
</dbReference>
<reference evidence="1 2" key="1">
    <citation type="submission" date="2014-06" db="EMBL/GenBank/DDBJ databases">
        <title>Whole Genome Sequences of Three Symbiotic Endozoicomonas Bacteria.</title>
        <authorList>
            <person name="Neave M.J."/>
            <person name="Apprill A."/>
            <person name="Voolstra C.R."/>
        </authorList>
    </citation>
    <scope>NUCLEOTIDE SEQUENCE [LARGE SCALE GENOMIC DNA]</scope>
    <source>
        <strain evidence="1 2">DSM 22380</strain>
    </source>
</reference>
<keyword evidence="2" id="KW-1185">Reference proteome</keyword>
<dbReference type="RefSeq" id="WP_020580801.1">
    <property type="nucleotide sequence ID" value="NZ_JOJP01000001.1"/>
</dbReference>
<name>A0A081K8Y1_9GAMM</name>
<evidence type="ECO:0000313" key="2">
    <source>
        <dbReference type="Proteomes" id="UP000027997"/>
    </source>
</evidence>
<dbReference type="Gene3D" id="3.30.460.10">
    <property type="entry name" value="Beta Polymerase, domain 2"/>
    <property type="match status" value="1"/>
</dbReference>
<sequence length="266" mass="29771">MQFPSSLPSLHQAFIEQALPKLISDPRIVGVAASGSYADNTLDTFSDLDIVIAVEPKAFDSIMNDRILITSALGDMVAGFTGEHVGEPRVLITLFGPELLHVDFKFVKVEDAATRVDEPVILWARDSRLKEALSQGKGAYPEANAQWIEDRFWVWIHYAGTKIGRGEYFEALDFLSFLRSQVLGSLALQEAGYEARGVRKIERLLPDFAEKLKKTVAIPEKESLLDATEYAVKLYLEIRSPVLTVRKKAQRLSLNYLQMLRDTAKG</sequence>
<dbReference type="AlphaFoldDB" id="A0A081K8Y1"/>
<dbReference type="Proteomes" id="UP000027997">
    <property type="component" value="Unassembled WGS sequence"/>
</dbReference>
<dbReference type="STRING" id="305900.GV64_07505"/>
<gene>
    <name evidence="1" type="ORF">GV64_07505</name>
</gene>
<protein>
    <submittedName>
        <fullName evidence="1">Oxalate:formate antiporter</fullName>
    </submittedName>
</protein>
<comment type="caution">
    <text evidence="1">The sequence shown here is derived from an EMBL/GenBank/DDBJ whole genome shotgun (WGS) entry which is preliminary data.</text>
</comment>
<dbReference type="InterPro" id="IPR043519">
    <property type="entry name" value="NT_sf"/>
</dbReference>
<dbReference type="eggNOG" id="COG1708">
    <property type="taxonomic scope" value="Bacteria"/>
</dbReference>
<dbReference type="SUPFAM" id="SSF81301">
    <property type="entry name" value="Nucleotidyltransferase"/>
    <property type="match status" value="1"/>
</dbReference>
<dbReference type="Gene3D" id="1.20.120.330">
    <property type="entry name" value="Nucleotidyltransferases domain 2"/>
    <property type="match status" value="1"/>
</dbReference>
<proteinExistence type="predicted"/>
<evidence type="ECO:0000313" key="1">
    <source>
        <dbReference type="EMBL" id="KEI70607.1"/>
    </source>
</evidence>
<organism evidence="1 2">
    <name type="scientific">Endozoicomonas elysicola</name>
    <dbReference type="NCBI Taxonomy" id="305900"/>
    <lineage>
        <taxon>Bacteria</taxon>
        <taxon>Pseudomonadati</taxon>
        <taxon>Pseudomonadota</taxon>
        <taxon>Gammaproteobacteria</taxon>
        <taxon>Oceanospirillales</taxon>
        <taxon>Endozoicomonadaceae</taxon>
        <taxon>Endozoicomonas</taxon>
    </lineage>
</organism>